<name>A0ABD0YR89_9HEMI</name>
<evidence type="ECO:0000313" key="3">
    <source>
        <dbReference type="Proteomes" id="UP001558652"/>
    </source>
</evidence>
<dbReference type="AlphaFoldDB" id="A0ABD0YR89"/>
<gene>
    <name evidence="2" type="ORF">AAG570_008530</name>
</gene>
<proteinExistence type="predicted"/>
<keyword evidence="3" id="KW-1185">Reference proteome</keyword>
<comment type="caution">
    <text evidence="2">The sequence shown here is derived from an EMBL/GenBank/DDBJ whole genome shotgun (WGS) entry which is preliminary data.</text>
</comment>
<accession>A0ABD0YR89</accession>
<dbReference type="Proteomes" id="UP001558652">
    <property type="component" value="Unassembled WGS sequence"/>
</dbReference>
<reference evidence="2 3" key="1">
    <citation type="submission" date="2024-07" db="EMBL/GenBank/DDBJ databases">
        <title>Chromosome-level genome assembly of the water stick insect Ranatra chinensis (Heteroptera: Nepidae).</title>
        <authorList>
            <person name="Liu X."/>
        </authorList>
    </citation>
    <scope>NUCLEOTIDE SEQUENCE [LARGE SCALE GENOMIC DNA]</scope>
    <source>
        <strain evidence="2">Cailab_2021Rc</strain>
        <tissue evidence="2">Muscle</tissue>
    </source>
</reference>
<protein>
    <submittedName>
        <fullName evidence="2">Uncharacterized protein</fullName>
    </submittedName>
</protein>
<evidence type="ECO:0000256" key="1">
    <source>
        <dbReference type="SAM" id="MobiDB-lite"/>
    </source>
</evidence>
<feature type="compositionally biased region" description="Gly residues" evidence="1">
    <location>
        <begin position="117"/>
        <end position="146"/>
    </location>
</feature>
<sequence>MLISIAGKDACLPTFLRWERRRERERRGIVPGPRQGKAVGSTCEWSDKEVTGLSVSGRAGHYGPLKRVSCPLLCLLSGKQLTLKGGLEVGDVRRASGRMRGFGLGGPPNNNGSYPTSGGGSGSGGGGGVSGGGGGGGGAAGGGGDSRGAWSPTPQPNQPPPQHNQPPSPQHQNYQNRQAEPSPTPNAHAPDPGRLPLCPYGPLTVQNDDVNVLLEGNGRTGGKGGGVRNGG</sequence>
<evidence type="ECO:0000313" key="2">
    <source>
        <dbReference type="EMBL" id="KAL1138467.1"/>
    </source>
</evidence>
<dbReference type="EMBL" id="JBFDAA010000003">
    <property type="protein sequence ID" value="KAL1138467.1"/>
    <property type="molecule type" value="Genomic_DNA"/>
</dbReference>
<feature type="compositionally biased region" description="Pro residues" evidence="1">
    <location>
        <begin position="153"/>
        <end position="169"/>
    </location>
</feature>
<organism evidence="2 3">
    <name type="scientific">Ranatra chinensis</name>
    <dbReference type="NCBI Taxonomy" id="642074"/>
    <lineage>
        <taxon>Eukaryota</taxon>
        <taxon>Metazoa</taxon>
        <taxon>Ecdysozoa</taxon>
        <taxon>Arthropoda</taxon>
        <taxon>Hexapoda</taxon>
        <taxon>Insecta</taxon>
        <taxon>Pterygota</taxon>
        <taxon>Neoptera</taxon>
        <taxon>Paraneoptera</taxon>
        <taxon>Hemiptera</taxon>
        <taxon>Heteroptera</taxon>
        <taxon>Panheteroptera</taxon>
        <taxon>Nepomorpha</taxon>
        <taxon>Nepidae</taxon>
        <taxon>Ranatrinae</taxon>
        <taxon>Ranatra</taxon>
    </lineage>
</organism>
<feature type="compositionally biased region" description="Low complexity" evidence="1">
    <location>
        <begin position="107"/>
        <end position="116"/>
    </location>
</feature>
<feature type="region of interest" description="Disordered" evidence="1">
    <location>
        <begin position="98"/>
        <end position="201"/>
    </location>
</feature>